<dbReference type="Gene3D" id="3.40.190.10">
    <property type="entry name" value="Periplasmic binding protein-like II"/>
    <property type="match status" value="1"/>
</dbReference>
<feature type="signal peptide" evidence="1">
    <location>
        <begin position="1"/>
        <end position="24"/>
    </location>
</feature>
<dbReference type="EMBL" id="QMPZ01000081">
    <property type="protein sequence ID" value="RLE08748.1"/>
    <property type="molecule type" value="Genomic_DNA"/>
</dbReference>
<sequence length="649" mass="74984">MRQKLILIGITSFVLCSMMVVPLAAQVTYSTPEVYQKATGKKIETFNEAPMLRTKVAAGEIPPIEQRLPEEPLIVEPVEQIGKYGGTVHLTTMGSPLSYYINEYWLTEPPLQHTTDQKSVYPNVVKGYKASDDYTTFTLFLRKGLKWSDGVPVTADDVMFWYEDILLNNDLTPIKPKQLIQGGKLVKVEKVNDYTVRFRFPRPYFSFPGIALSPPQLARIFQPKHYLKKYHIRYNPKANELAKEEGFDYWYQLFNQHGKWASVAANRGPSLEAWIVKEITTDHAVLERNPYYWKIDTAGNQLPYIDKIIVRAVGDRESYKMSVIGGETDFALSILTIEDYPLLKKNEEKGGYKVYLWKKESCASVAYFPYQTYEDPVMRKILQDIRFRKALSLAINREEINKLIYFGKGTPGQCSIPPGSKYYVPEYWRYYAEYDPERANKLLDEMGLKWNKEHTYRLRPDGKPLFIKIEGFSQPETPTIATAKLVKDYWGKIGIKVDFDFSNTSRFITRFRANKVSVTTHWVELMPEVVFNGTIWHSHEWWCKPWMDAYLKGGRAEAEKEGVPGDVIKYFELIEGFRNATSEQKRIEISHEINRLWTTNLWGIGTVGGPIPAPCVVSNHLHNVPKTGFSTWFVHFQGYTLPAQYYLSK</sequence>
<dbReference type="GO" id="GO:0015833">
    <property type="term" value="P:peptide transport"/>
    <property type="evidence" value="ECO:0007669"/>
    <property type="project" value="TreeGrafter"/>
</dbReference>
<keyword evidence="1" id="KW-0732">Signal</keyword>
<dbReference type="InterPro" id="IPR000914">
    <property type="entry name" value="SBP_5_dom"/>
</dbReference>
<dbReference type="SUPFAM" id="SSF53850">
    <property type="entry name" value="Periplasmic binding protein-like II"/>
    <property type="match status" value="1"/>
</dbReference>
<gene>
    <name evidence="3" type="ORF">DRJ00_05755</name>
</gene>
<dbReference type="Pfam" id="PF00496">
    <property type="entry name" value="SBP_bac_5"/>
    <property type="match status" value="1"/>
</dbReference>
<dbReference type="PANTHER" id="PTHR30290">
    <property type="entry name" value="PERIPLASMIC BINDING COMPONENT OF ABC TRANSPORTER"/>
    <property type="match status" value="1"/>
</dbReference>
<dbReference type="GO" id="GO:1904680">
    <property type="term" value="F:peptide transmembrane transporter activity"/>
    <property type="evidence" value="ECO:0007669"/>
    <property type="project" value="TreeGrafter"/>
</dbReference>
<dbReference type="Proteomes" id="UP000279422">
    <property type="component" value="Unassembled WGS sequence"/>
</dbReference>
<accession>A0A497E5V4</accession>
<protein>
    <submittedName>
        <fullName evidence="3">ABC transporter substrate-binding protein</fullName>
    </submittedName>
</protein>
<dbReference type="CDD" id="cd08500">
    <property type="entry name" value="PBP2_NikA_DppA_OppA_like_4"/>
    <property type="match status" value="1"/>
</dbReference>
<feature type="domain" description="Solute-binding protein family 5" evidence="2">
    <location>
        <begin position="120"/>
        <end position="516"/>
    </location>
</feature>
<evidence type="ECO:0000313" key="4">
    <source>
        <dbReference type="Proteomes" id="UP000279422"/>
    </source>
</evidence>
<name>A0A497E5V4_UNCAE</name>
<dbReference type="AlphaFoldDB" id="A0A497E5V4"/>
<dbReference type="PANTHER" id="PTHR30290:SF62">
    <property type="entry name" value="OLIGOPEPTIDE ABC TRANSPORTER, PERIPLASMIC OLIGOPEPTIDE-BINDING PROTEIN"/>
    <property type="match status" value="1"/>
</dbReference>
<evidence type="ECO:0000313" key="3">
    <source>
        <dbReference type="EMBL" id="RLE08748.1"/>
    </source>
</evidence>
<comment type="caution">
    <text evidence="3">The sequence shown here is derived from an EMBL/GenBank/DDBJ whole genome shotgun (WGS) entry which is preliminary data.</text>
</comment>
<feature type="chain" id="PRO_5019786403" evidence="1">
    <location>
        <begin position="25"/>
        <end position="649"/>
    </location>
</feature>
<evidence type="ECO:0000259" key="2">
    <source>
        <dbReference type="Pfam" id="PF00496"/>
    </source>
</evidence>
<proteinExistence type="predicted"/>
<organism evidence="3 4">
    <name type="scientific">Aerophobetes bacterium</name>
    <dbReference type="NCBI Taxonomy" id="2030807"/>
    <lineage>
        <taxon>Bacteria</taxon>
        <taxon>Candidatus Aerophobota</taxon>
    </lineage>
</organism>
<dbReference type="InterPro" id="IPR039424">
    <property type="entry name" value="SBP_5"/>
</dbReference>
<dbReference type="Gene3D" id="3.10.105.10">
    <property type="entry name" value="Dipeptide-binding Protein, Domain 3"/>
    <property type="match status" value="1"/>
</dbReference>
<evidence type="ECO:0000256" key="1">
    <source>
        <dbReference type="SAM" id="SignalP"/>
    </source>
</evidence>
<reference evidence="3 4" key="1">
    <citation type="submission" date="2018-06" db="EMBL/GenBank/DDBJ databases">
        <title>Extensive metabolic versatility and redundancy in microbially diverse, dynamic hydrothermal sediments.</title>
        <authorList>
            <person name="Dombrowski N."/>
            <person name="Teske A."/>
            <person name="Baker B.J."/>
        </authorList>
    </citation>
    <scope>NUCLEOTIDE SEQUENCE [LARGE SCALE GENOMIC DNA]</scope>
    <source>
        <strain evidence="3">B47_G16</strain>
    </source>
</reference>